<gene>
    <name evidence="1" type="ORF">ASIM_LOCUS34</name>
</gene>
<evidence type="ECO:0000313" key="2">
    <source>
        <dbReference type="Proteomes" id="UP000267096"/>
    </source>
</evidence>
<keyword evidence="2" id="KW-1185">Reference proteome</keyword>
<dbReference type="EMBL" id="UYRR01000006">
    <property type="protein sequence ID" value="VDK17300.1"/>
    <property type="molecule type" value="Genomic_DNA"/>
</dbReference>
<proteinExistence type="predicted"/>
<dbReference type="OrthoDB" id="5857426at2759"/>
<reference evidence="1 2" key="2">
    <citation type="submission" date="2018-11" db="EMBL/GenBank/DDBJ databases">
        <authorList>
            <consortium name="Pathogen Informatics"/>
        </authorList>
    </citation>
    <scope>NUCLEOTIDE SEQUENCE [LARGE SCALE GENOMIC DNA]</scope>
</reference>
<organism evidence="3">
    <name type="scientific">Anisakis simplex</name>
    <name type="common">Herring worm</name>
    <dbReference type="NCBI Taxonomy" id="6269"/>
    <lineage>
        <taxon>Eukaryota</taxon>
        <taxon>Metazoa</taxon>
        <taxon>Ecdysozoa</taxon>
        <taxon>Nematoda</taxon>
        <taxon>Chromadorea</taxon>
        <taxon>Rhabditida</taxon>
        <taxon>Spirurina</taxon>
        <taxon>Ascaridomorpha</taxon>
        <taxon>Ascaridoidea</taxon>
        <taxon>Anisakidae</taxon>
        <taxon>Anisakis</taxon>
        <taxon>Anisakis simplex complex</taxon>
    </lineage>
</organism>
<dbReference type="AlphaFoldDB" id="A0A0M3IY08"/>
<evidence type="ECO:0000313" key="1">
    <source>
        <dbReference type="EMBL" id="VDK17300.1"/>
    </source>
</evidence>
<name>A0A0M3IY08_ANISI</name>
<accession>A0A0M3IY08</accession>
<evidence type="ECO:0000313" key="3">
    <source>
        <dbReference type="WBParaSite" id="ASIM_0000011901-mRNA-1"/>
    </source>
</evidence>
<protein>
    <submittedName>
        <fullName evidence="3">Ig-like domain-containing protein</fullName>
    </submittedName>
</protein>
<dbReference type="Proteomes" id="UP000267096">
    <property type="component" value="Unassembled WGS sequence"/>
</dbReference>
<dbReference type="WBParaSite" id="ASIM_0000011901-mRNA-1">
    <property type="protein sequence ID" value="ASIM_0000011901-mRNA-1"/>
    <property type="gene ID" value="ASIM_0000011901"/>
</dbReference>
<reference evidence="3" key="1">
    <citation type="submission" date="2017-02" db="UniProtKB">
        <authorList>
            <consortium name="WormBaseParasite"/>
        </authorList>
    </citation>
    <scope>IDENTIFICATION</scope>
</reference>
<sequence>MRIIWAKVGRPISLDCTLEKMPTDDNNFALEWRKQRKLVFSAYGNASGHSAPEMQGMQLQYSFLIVLVVRLMHNISTET</sequence>